<dbReference type="GeneID" id="7843134"/>
<sequence>MFMLKFDMFSSEFFFTLGNQQYMKNTPQGVILTLFVVFASLYYFIYLLNLYVNNQINPKFRSQTFIVNEKQQIEFSNDLVGFAFQYNSTMTIDEFQSIQNQTYLVYIPQFFYNDGIKNITYDINLDIIPCTDSSLKGLNCIDFSKINNFTLELDVSNQVFSSLQINVYGCLDLDTVKTTIPSNCASQDEINSVINGIYAQFYLKMKTQQYNTTSESLQTNYRNIYSYAFSSQFIVNTLKTQRQETQVSQGLVFQEKQIYTSPYQYNQLIQSFDRQQSLQTGLGPFIQENIMMDELLQQFQIQYPTITDVLALANSIAFIIMFSRTIGRFCSKRLIQEDIFMIIFRNLFQDKNYQILKHNKFFDQKYDILLQSLPDKKELTDDVTGQEISTNKIIPTFETKFKDYVEKQQILVTNQDQENIITQEEDIREQQSEEISNLNRSTYGIQKLKLSRQINIQNETNSNKNNFFQNENITPHKQTTQKSISVLSNKYSYQSQQTLTNFKPPKIQNTLNQNNQSEKSSKEKISQNKEILQDVISSKLNVLHSKKMRQSIHNLIFQFKIFKSKAFLLYKGIDHKQIMHIDKEAKRSQNIYKIYEDIIFLKKAISMLLSQEQLAAIKLVSLTDNYFNIDLKDQNLINHYKKIENKLNYFEKQFAIFQSEQLQAQHIKQFFMNYQNLRIHNEIDQRIISSIIKNV</sequence>
<protein>
    <submittedName>
        <fullName evidence="4">AMP-binding enzyme family protein</fullName>
    </submittedName>
</protein>
<evidence type="ECO:0000256" key="3">
    <source>
        <dbReference type="SAM" id="Phobius"/>
    </source>
</evidence>
<evidence type="ECO:0000256" key="2">
    <source>
        <dbReference type="SAM" id="MobiDB-lite"/>
    </source>
</evidence>
<accession>Q23JI9</accession>
<name>Q23JI9_TETTS</name>
<dbReference type="HOGENOM" id="CLU_013044_1_0_1"/>
<feature type="coiled-coil region" evidence="1">
    <location>
        <begin position="414"/>
        <end position="441"/>
    </location>
</feature>
<dbReference type="KEGG" id="tet:TTHERM_00759160"/>
<organism evidence="4 5">
    <name type="scientific">Tetrahymena thermophila (strain SB210)</name>
    <dbReference type="NCBI Taxonomy" id="312017"/>
    <lineage>
        <taxon>Eukaryota</taxon>
        <taxon>Sar</taxon>
        <taxon>Alveolata</taxon>
        <taxon>Ciliophora</taxon>
        <taxon>Intramacronucleata</taxon>
        <taxon>Oligohymenophorea</taxon>
        <taxon>Hymenostomatida</taxon>
        <taxon>Tetrahymenina</taxon>
        <taxon>Tetrahymenidae</taxon>
        <taxon>Tetrahymena</taxon>
    </lineage>
</organism>
<dbReference type="RefSeq" id="XP_001016999.2">
    <property type="nucleotide sequence ID" value="XM_001016999.2"/>
</dbReference>
<evidence type="ECO:0000256" key="1">
    <source>
        <dbReference type="SAM" id="Coils"/>
    </source>
</evidence>
<dbReference type="InParanoid" id="Q23JI9"/>
<keyword evidence="1" id="KW-0175">Coiled coil</keyword>
<feature type="transmembrane region" description="Helical" evidence="3">
    <location>
        <begin position="30"/>
        <end position="52"/>
    </location>
</feature>
<dbReference type="Proteomes" id="UP000009168">
    <property type="component" value="Unassembled WGS sequence"/>
</dbReference>
<evidence type="ECO:0000313" key="5">
    <source>
        <dbReference type="Proteomes" id="UP000009168"/>
    </source>
</evidence>
<proteinExistence type="predicted"/>
<reference evidence="5" key="1">
    <citation type="journal article" date="2006" name="PLoS Biol.">
        <title>Macronuclear genome sequence of the ciliate Tetrahymena thermophila, a model eukaryote.</title>
        <authorList>
            <person name="Eisen J.A."/>
            <person name="Coyne R.S."/>
            <person name="Wu M."/>
            <person name="Wu D."/>
            <person name="Thiagarajan M."/>
            <person name="Wortman J.R."/>
            <person name="Badger J.H."/>
            <person name="Ren Q."/>
            <person name="Amedeo P."/>
            <person name="Jones K.M."/>
            <person name="Tallon L.J."/>
            <person name="Delcher A.L."/>
            <person name="Salzberg S.L."/>
            <person name="Silva J.C."/>
            <person name="Haas B.J."/>
            <person name="Majoros W.H."/>
            <person name="Farzad M."/>
            <person name="Carlton J.M."/>
            <person name="Smith R.K. Jr."/>
            <person name="Garg J."/>
            <person name="Pearlman R.E."/>
            <person name="Karrer K.M."/>
            <person name="Sun L."/>
            <person name="Manning G."/>
            <person name="Elde N.C."/>
            <person name="Turkewitz A.P."/>
            <person name="Asai D.J."/>
            <person name="Wilkes D.E."/>
            <person name="Wang Y."/>
            <person name="Cai H."/>
            <person name="Collins K."/>
            <person name="Stewart B.A."/>
            <person name="Lee S.R."/>
            <person name="Wilamowska K."/>
            <person name="Weinberg Z."/>
            <person name="Ruzzo W.L."/>
            <person name="Wloga D."/>
            <person name="Gaertig J."/>
            <person name="Frankel J."/>
            <person name="Tsao C.-C."/>
            <person name="Gorovsky M.A."/>
            <person name="Keeling P.J."/>
            <person name="Waller R.F."/>
            <person name="Patron N.J."/>
            <person name="Cherry J.M."/>
            <person name="Stover N.A."/>
            <person name="Krieger C.J."/>
            <person name="del Toro C."/>
            <person name="Ryder H.F."/>
            <person name="Williamson S.C."/>
            <person name="Barbeau R.A."/>
            <person name="Hamilton E.P."/>
            <person name="Orias E."/>
        </authorList>
    </citation>
    <scope>NUCLEOTIDE SEQUENCE [LARGE SCALE GENOMIC DNA]</scope>
    <source>
        <strain evidence="5">SB210</strain>
    </source>
</reference>
<feature type="region of interest" description="Disordered" evidence="2">
    <location>
        <begin position="502"/>
        <end position="524"/>
    </location>
</feature>
<gene>
    <name evidence="4" type="ORF">TTHERM_00759160</name>
</gene>
<evidence type="ECO:0000313" key="4">
    <source>
        <dbReference type="EMBL" id="EAR96754.2"/>
    </source>
</evidence>
<feature type="compositionally biased region" description="Polar residues" evidence="2">
    <location>
        <begin position="502"/>
        <end position="511"/>
    </location>
</feature>
<dbReference type="OrthoDB" id="302623at2759"/>
<keyword evidence="3" id="KW-1133">Transmembrane helix</keyword>
<keyword evidence="5" id="KW-1185">Reference proteome</keyword>
<dbReference type="EMBL" id="GG662685">
    <property type="protein sequence ID" value="EAR96754.2"/>
    <property type="molecule type" value="Genomic_DNA"/>
</dbReference>
<keyword evidence="3" id="KW-0812">Transmembrane</keyword>
<dbReference type="AlphaFoldDB" id="Q23JI9"/>
<keyword evidence="3" id="KW-0472">Membrane</keyword>